<dbReference type="EMBL" id="CAJQZP010000414">
    <property type="protein sequence ID" value="CAG4960409.1"/>
    <property type="molecule type" value="Genomic_DNA"/>
</dbReference>
<dbReference type="AlphaFoldDB" id="A0A8S3XYI2"/>
<evidence type="ECO:0000313" key="4">
    <source>
        <dbReference type="Proteomes" id="UP000691718"/>
    </source>
</evidence>
<gene>
    <name evidence="3" type="ORF">PAPOLLO_LOCUS22409</name>
    <name evidence="2" type="ORF">PAPOLLO_LOCUS6347</name>
</gene>
<dbReference type="PANTHER" id="PTHR10773">
    <property type="entry name" value="DNA-DIRECTED RNA POLYMERASES I, II, AND III SUBUNIT RPABC2"/>
    <property type="match status" value="1"/>
</dbReference>
<feature type="region of interest" description="Disordered" evidence="1">
    <location>
        <begin position="179"/>
        <end position="202"/>
    </location>
</feature>
<evidence type="ECO:0000256" key="1">
    <source>
        <dbReference type="SAM" id="MobiDB-lite"/>
    </source>
</evidence>
<name>A0A8S3XYI2_PARAO</name>
<evidence type="ECO:0000313" key="2">
    <source>
        <dbReference type="EMBL" id="CAG4960409.1"/>
    </source>
</evidence>
<dbReference type="EMBL" id="CAJQZP010001370">
    <property type="protein sequence ID" value="CAG5042432.1"/>
    <property type="molecule type" value="Genomic_DNA"/>
</dbReference>
<comment type="caution">
    <text evidence="3">The sequence shown here is derived from an EMBL/GenBank/DDBJ whole genome shotgun (WGS) entry which is preliminary data.</text>
</comment>
<sequence length="515" mass="58806">MSRSRKILDMLIVDGEKPELNSSISNIPAVYTKKSVKTVMNVDDNGMTQQTSPLPSGAEEISQKLADVWEEVLHEDGGPNEITCDSSILNVMSDPSANDVYSNQPSTFSLEVPSSFENSPLIQLDELLEVSDHSSTPVNLELSVLTPMPSPTNVHSICDSTFCPNHVDSSSVISSLSFSNTNSPATSHSNDRTVTPKTTRKRQRCPKEWTDFKRKCLKNLGRKYVTKKGKTVGDKTMGPSCKCRYKCSNKISHQQRLDCFTKFWQLGDRAMQWNFIIKYSDKMKKKRCMNQDIPNNRKHTFKYYLPLITGSSESHCKKAEVCQTMFINTLAVSTRILKTAWKKYDGSAILEEDRRGRHDNHKIVIDDAMKQIRWAKNNGEPYDVRNVTQNDVFDFKCLVNNKVWMKDIKGKKINWSNIREVHADGSDPNKLFFKYDLSDFDYNILLIRSNTRNSVQTELKPAYSEPIMVPAAKYKDLMDMCRSEVIPSEYHPYFNSLPHHTNIDDSEESDDNLSE</sequence>
<feature type="compositionally biased region" description="Polar residues" evidence="1">
    <location>
        <begin position="184"/>
        <end position="197"/>
    </location>
</feature>
<organism evidence="3 4">
    <name type="scientific">Parnassius apollo</name>
    <name type="common">Apollo butterfly</name>
    <name type="synonym">Papilio apollo</name>
    <dbReference type="NCBI Taxonomy" id="110799"/>
    <lineage>
        <taxon>Eukaryota</taxon>
        <taxon>Metazoa</taxon>
        <taxon>Ecdysozoa</taxon>
        <taxon>Arthropoda</taxon>
        <taxon>Hexapoda</taxon>
        <taxon>Insecta</taxon>
        <taxon>Pterygota</taxon>
        <taxon>Neoptera</taxon>
        <taxon>Endopterygota</taxon>
        <taxon>Lepidoptera</taxon>
        <taxon>Glossata</taxon>
        <taxon>Ditrysia</taxon>
        <taxon>Papilionoidea</taxon>
        <taxon>Papilionidae</taxon>
        <taxon>Parnassiinae</taxon>
        <taxon>Parnassini</taxon>
        <taxon>Parnassius</taxon>
        <taxon>Parnassius</taxon>
    </lineage>
</organism>
<evidence type="ECO:0000313" key="3">
    <source>
        <dbReference type="EMBL" id="CAG5042432.1"/>
    </source>
</evidence>
<protein>
    <submittedName>
        <fullName evidence="3">(apollo) hypothetical protein</fullName>
    </submittedName>
</protein>
<keyword evidence="4" id="KW-1185">Reference proteome</keyword>
<reference evidence="3" key="1">
    <citation type="submission" date="2021-04" db="EMBL/GenBank/DDBJ databases">
        <authorList>
            <person name="Tunstrom K."/>
        </authorList>
    </citation>
    <scope>NUCLEOTIDE SEQUENCE</scope>
</reference>
<dbReference type="Proteomes" id="UP000691718">
    <property type="component" value="Unassembled WGS sequence"/>
</dbReference>
<dbReference type="OrthoDB" id="6136790at2759"/>
<proteinExistence type="predicted"/>
<accession>A0A8S3XYI2</accession>
<dbReference type="PANTHER" id="PTHR10773:SF19">
    <property type="match status" value="1"/>
</dbReference>